<proteinExistence type="predicted"/>
<feature type="modified residue" description="4-aspartylphosphate" evidence="2">
    <location>
        <position position="55"/>
    </location>
</feature>
<dbReference type="Pfam" id="PF00990">
    <property type="entry name" value="GGDEF"/>
    <property type="match status" value="1"/>
</dbReference>
<gene>
    <name evidence="4" type="ORF">SAMN02746065_103148</name>
</gene>
<dbReference type="SUPFAM" id="SSF52172">
    <property type="entry name" value="CheY-like"/>
    <property type="match status" value="1"/>
</dbReference>
<protein>
    <submittedName>
        <fullName evidence="4">Response regulator receiver domain-containing protein</fullName>
    </submittedName>
</protein>
<evidence type="ECO:0000256" key="1">
    <source>
        <dbReference type="ARBA" id="ARBA00022553"/>
    </source>
</evidence>
<dbReference type="PROSITE" id="PS50110">
    <property type="entry name" value="RESPONSE_REGULATORY"/>
    <property type="match status" value="1"/>
</dbReference>
<evidence type="ECO:0000259" key="3">
    <source>
        <dbReference type="PROSITE" id="PS50110"/>
    </source>
</evidence>
<dbReference type="InterPro" id="IPR043128">
    <property type="entry name" value="Rev_trsase/Diguanyl_cyclase"/>
</dbReference>
<dbReference type="GO" id="GO:0000160">
    <property type="term" value="P:phosphorelay signal transduction system"/>
    <property type="evidence" value="ECO:0007669"/>
    <property type="project" value="InterPro"/>
</dbReference>
<dbReference type="SUPFAM" id="SSF55073">
    <property type="entry name" value="Nucleotide cyclase"/>
    <property type="match status" value="1"/>
</dbReference>
<dbReference type="Proteomes" id="UP000192418">
    <property type="component" value="Unassembled WGS sequence"/>
</dbReference>
<evidence type="ECO:0000313" key="5">
    <source>
        <dbReference type="Proteomes" id="UP000192418"/>
    </source>
</evidence>
<evidence type="ECO:0000256" key="2">
    <source>
        <dbReference type="PROSITE-ProRule" id="PRU00169"/>
    </source>
</evidence>
<dbReference type="Gene3D" id="3.30.70.270">
    <property type="match status" value="1"/>
</dbReference>
<feature type="domain" description="Response regulatory" evidence="3">
    <location>
        <begin position="6"/>
        <end position="122"/>
    </location>
</feature>
<dbReference type="PANTHER" id="PTHR44591:SF23">
    <property type="entry name" value="CHEY SUBFAMILY"/>
    <property type="match status" value="1"/>
</dbReference>
<dbReference type="RefSeq" id="WP_084067115.1">
    <property type="nucleotide sequence ID" value="NZ_FWXY01000003.1"/>
</dbReference>
<dbReference type="InterPro" id="IPR011006">
    <property type="entry name" value="CheY-like_superfamily"/>
</dbReference>
<organism evidence="4 5">
    <name type="scientific">Desulfocicer vacuolatum DSM 3385</name>
    <dbReference type="NCBI Taxonomy" id="1121400"/>
    <lineage>
        <taxon>Bacteria</taxon>
        <taxon>Pseudomonadati</taxon>
        <taxon>Thermodesulfobacteriota</taxon>
        <taxon>Desulfobacteria</taxon>
        <taxon>Desulfobacterales</taxon>
        <taxon>Desulfobacteraceae</taxon>
        <taxon>Desulfocicer</taxon>
    </lineage>
</organism>
<dbReference type="SMART" id="SM00448">
    <property type="entry name" value="REC"/>
    <property type="match status" value="1"/>
</dbReference>
<dbReference type="EMBL" id="FWXY01000003">
    <property type="protein sequence ID" value="SMC51307.1"/>
    <property type="molecule type" value="Genomic_DNA"/>
</dbReference>
<dbReference type="InterPro" id="IPR050595">
    <property type="entry name" value="Bact_response_regulator"/>
</dbReference>
<name>A0A1W1ZSC2_9BACT</name>
<dbReference type="InterPro" id="IPR000160">
    <property type="entry name" value="GGDEF_dom"/>
</dbReference>
<evidence type="ECO:0000313" key="4">
    <source>
        <dbReference type="EMBL" id="SMC51307.1"/>
    </source>
</evidence>
<dbReference type="Pfam" id="PF00072">
    <property type="entry name" value="Response_reg"/>
    <property type="match status" value="1"/>
</dbReference>
<dbReference type="InterPro" id="IPR001789">
    <property type="entry name" value="Sig_transdc_resp-reg_receiver"/>
</dbReference>
<dbReference type="InterPro" id="IPR029787">
    <property type="entry name" value="Nucleotide_cyclase"/>
</dbReference>
<dbReference type="AlphaFoldDB" id="A0A1W1ZSC2"/>
<dbReference type="Gene3D" id="3.40.50.2300">
    <property type="match status" value="1"/>
</dbReference>
<accession>A0A1W1ZSC2</accession>
<keyword evidence="5" id="KW-1185">Reference proteome</keyword>
<dbReference type="STRING" id="1121400.SAMN02746065_103148"/>
<keyword evidence="1 2" id="KW-0597">Phosphoprotein</keyword>
<reference evidence="4 5" key="1">
    <citation type="submission" date="2017-04" db="EMBL/GenBank/DDBJ databases">
        <authorList>
            <person name="Afonso C.L."/>
            <person name="Miller P.J."/>
            <person name="Scott M.A."/>
            <person name="Spackman E."/>
            <person name="Goraichik I."/>
            <person name="Dimitrov K.M."/>
            <person name="Suarez D.L."/>
            <person name="Swayne D.E."/>
        </authorList>
    </citation>
    <scope>NUCLEOTIDE SEQUENCE [LARGE SCALE GENOMIC DNA]</scope>
    <source>
        <strain evidence="4 5">DSM 3385</strain>
    </source>
</reference>
<dbReference type="PANTHER" id="PTHR44591">
    <property type="entry name" value="STRESS RESPONSE REGULATOR PROTEIN 1"/>
    <property type="match status" value="1"/>
</dbReference>
<sequence>MNEKLTVLVGEDPAGAELSIQDGLEKIGMRCLACSNGIDLVRRAILKNPDIIVMDVALPRMNGYQCARILRHDSVTRNTPIIHLGANSGPVDRYWSKVCGGNLFLDVPLESAELHSSIHALVPGGGVRPRPVTSDNVIPEMTDQSILGLATNLLEQDLLKLNILKEINMVDSMDNSPGELFSSLFAIINSLYPFSSGSVLLVYDNHVEFYFCGEDMPGKKRSSELKTLILDQLRHRQDIRINPDDIVDVMIESDISAPSSPGNEDVYVHIGENQGAVRIGLAFENIHLEAYNRDEKSIFYLALELIRGVIEKKIFFRMNQELSLIDIATQGYSITFFMEVLGREMENATRHNYTITLFTMLFANFATISREMDSSQLKALLMSIQTSILRSMRKTDVVARWNQANFAFLLTHTTLEGSREAMVRVKKTLLSDLAESGIDVGLIKLMFGACQFNAVRDKTAENFFKNAMPRKQ</sequence>
<dbReference type="OrthoDB" id="9778432at2"/>